<protein>
    <submittedName>
        <fullName evidence="1">Uncharacterized protein</fullName>
    </submittedName>
</protein>
<name>H9UAA6_FERPD</name>
<proteinExistence type="predicted"/>
<accession>H9UAA6</accession>
<dbReference type="EMBL" id="CP003260">
    <property type="protein sequence ID" value="AFG34449.1"/>
    <property type="molecule type" value="Genomic_DNA"/>
</dbReference>
<reference evidence="1" key="1">
    <citation type="submission" date="2012-03" db="EMBL/GenBank/DDBJ databases">
        <title>Complete sequence of Fervidobacterium pennivorans DSM 9078.</title>
        <authorList>
            <consortium name="US DOE Joint Genome Institute"/>
            <person name="Lucas S."/>
            <person name="Han J."/>
            <person name="Lapidus A."/>
            <person name="Cheng J.-F."/>
            <person name="Goodwin L."/>
            <person name="Pitluck S."/>
            <person name="Peters L."/>
            <person name="Ovchinnikova G."/>
            <person name="Lu M."/>
            <person name="Detter J.C."/>
            <person name="Han C."/>
            <person name="Tapia R."/>
            <person name="Land M."/>
            <person name="Hauser L."/>
            <person name="Kyrpides N."/>
            <person name="Ivanova N."/>
            <person name="Pagani I."/>
            <person name="Noll K.M."/>
            <person name="Woyke T."/>
        </authorList>
    </citation>
    <scope>NUCLEOTIDE SEQUENCE</scope>
    <source>
        <strain evidence="1">DSM 9078</strain>
    </source>
</reference>
<dbReference type="Proteomes" id="UP000007384">
    <property type="component" value="Chromosome"/>
</dbReference>
<dbReference type="AlphaFoldDB" id="H9UAA6"/>
<evidence type="ECO:0000313" key="2">
    <source>
        <dbReference type="Proteomes" id="UP000007384"/>
    </source>
</evidence>
<gene>
    <name evidence="1" type="ordered locus">Ferpe_0308</name>
</gene>
<evidence type="ECO:0000313" key="1">
    <source>
        <dbReference type="EMBL" id="AFG34449.1"/>
    </source>
</evidence>
<sequence>MFDYLNLSAENIMNIEINMKSKAKRSCPLYGGQLAFGLG</sequence>
<keyword evidence="2" id="KW-1185">Reference proteome</keyword>
<organism evidence="1 2">
    <name type="scientific">Fervidobacterium pennivorans (strain DSM 9078 / Ven5)</name>
    <dbReference type="NCBI Taxonomy" id="771875"/>
    <lineage>
        <taxon>Bacteria</taxon>
        <taxon>Thermotogati</taxon>
        <taxon>Thermotogota</taxon>
        <taxon>Thermotogae</taxon>
        <taxon>Thermotogales</taxon>
        <taxon>Fervidobacteriaceae</taxon>
        <taxon>Fervidobacterium</taxon>
    </lineage>
</organism>
<dbReference type="STRING" id="771875.Ferpe_0308"/>
<dbReference type="HOGENOM" id="CLU_3310103_0_0_0"/>
<dbReference type="KEGG" id="fpe:Ferpe_0308"/>
<dbReference type="PATRIC" id="fig|771875.3.peg.313"/>